<proteinExistence type="predicted"/>
<gene>
    <name evidence="2" type="ORF">VNO80_15868</name>
</gene>
<name>A0AAN9MQN4_PHACN</name>
<comment type="caution">
    <text evidence="2">The sequence shown here is derived from an EMBL/GenBank/DDBJ whole genome shotgun (WGS) entry which is preliminary data.</text>
</comment>
<sequence length="117" mass="13287">MEFKLIHVILELQSLYIEGGCTALGQIVDAIVDCNVAIALDGNYAKEISRRATLLEMVRDYEQAACDLKRLTVVLETQSNERDKQFDSSNRSKGVKESRKARKHLISVEDQAKRRHP</sequence>
<dbReference type="EMBL" id="JAYMYR010000006">
    <property type="protein sequence ID" value="KAK7356593.1"/>
    <property type="molecule type" value="Genomic_DNA"/>
</dbReference>
<evidence type="ECO:0000313" key="2">
    <source>
        <dbReference type="EMBL" id="KAK7356593.1"/>
    </source>
</evidence>
<protein>
    <submittedName>
        <fullName evidence="2">Uncharacterized protein</fullName>
    </submittedName>
</protein>
<dbReference type="PANTHER" id="PTHR45181:SF8">
    <property type="entry name" value="HEAT SHOCK PROTEIN DNAJ WITH TETRATRICOPEPTIDE REPEAT-CONTAINING PROTEIN"/>
    <property type="match status" value="1"/>
</dbReference>
<feature type="compositionally biased region" description="Basic and acidic residues" evidence="1">
    <location>
        <begin position="106"/>
        <end position="117"/>
    </location>
</feature>
<dbReference type="PANTHER" id="PTHR45181">
    <property type="entry name" value="HEAT SHOCK PROTEIN DNAJ WITH TETRATRICOPEPTIDE REPEAT-CONTAINING PROTEIN"/>
    <property type="match status" value="1"/>
</dbReference>
<accession>A0AAN9MQN4</accession>
<dbReference type="InterPro" id="IPR011990">
    <property type="entry name" value="TPR-like_helical_dom_sf"/>
</dbReference>
<dbReference type="AlphaFoldDB" id="A0AAN9MQN4"/>
<dbReference type="Proteomes" id="UP001374584">
    <property type="component" value="Unassembled WGS sequence"/>
</dbReference>
<evidence type="ECO:0000313" key="3">
    <source>
        <dbReference type="Proteomes" id="UP001374584"/>
    </source>
</evidence>
<dbReference type="Gene3D" id="1.25.40.10">
    <property type="entry name" value="Tetratricopeptide repeat domain"/>
    <property type="match status" value="1"/>
</dbReference>
<organism evidence="2 3">
    <name type="scientific">Phaseolus coccineus</name>
    <name type="common">Scarlet runner bean</name>
    <name type="synonym">Phaseolus multiflorus</name>
    <dbReference type="NCBI Taxonomy" id="3886"/>
    <lineage>
        <taxon>Eukaryota</taxon>
        <taxon>Viridiplantae</taxon>
        <taxon>Streptophyta</taxon>
        <taxon>Embryophyta</taxon>
        <taxon>Tracheophyta</taxon>
        <taxon>Spermatophyta</taxon>
        <taxon>Magnoliopsida</taxon>
        <taxon>eudicotyledons</taxon>
        <taxon>Gunneridae</taxon>
        <taxon>Pentapetalae</taxon>
        <taxon>rosids</taxon>
        <taxon>fabids</taxon>
        <taxon>Fabales</taxon>
        <taxon>Fabaceae</taxon>
        <taxon>Papilionoideae</taxon>
        <taxon>50 kb inversion clade</taxon>
        <taxon>NPAAA clade</taxon>
        <taxon>indigoferoid/millettioid clade</taxon>
        <taxon>Phaseoleae</taxon>
        <taxon>Phaseolus</taxon>
    </lineage>
</organism>
<feature type="region of interest" description="Disordered" evidence="1">
    <location>
        <begin position="79"/>
        <end position="117"/>
    </location>
</feature>
<dbReference type="SUPFAM" id="SSF48452">
    <property type="entry name" value="TPR-like"/>
    <property type="match status" value="1"/>
</dbReference>
<reference evidence="2 3" key="1">
    <citation type="submission" date="2024-01" db="EMBL/GenBank/DDBJ databases">
        <title>The genomes of 5 underutilized Papilionoideae crops provide insights into root nodulation and disease resistanc.</title>
        <authorList>
            <person name="Jiang F."/>
        </authorList>
    </citation>
    <scope>NUCLEOTIDE SEQUENCE [LARGE SCALE GENOMIC DNA]</scope>
    <source>
        <strain evidence="2">JINMINGXINNONG_FW02</strain>
        <tissue evidence="2">Leaves</tissue>
    </source>
</reference>
<evidence type="ECO:0000256" key="1">
    <source>
        <dbReference type="SAM" id="MobiDB-lite"/>
    </source>
</evidence>
<keyword evidence="3" id="KW-1185">Reference proteome</keyword>